<evidence type="ECO:0000313" key="3">
    <source>
        <dbReference type="Proteomes" id="UP000321514"/>
    </source>
</evidence>
<dbReference type="GO" id="GO:0009982">
    <property type="term" value="F:pseudouridine synthase activity"/>
    <property type="evidence" value="ECO:0007669"/>
    <property type="project" value="InterPro"/>
</dbReference>
<dbReference type="Gene3D" id="3.30.2350.10">
    <property type="entry name" value="Pseudouridine synthase"/>
    <property type="match status" value="1"/>
</dbReference>
<comment type="caution">
    <text evidence="2">The sequence shown here is derived from an EMBL/GenBank/DDBJ whole genome shotgun (WGS) entry which is preliminary data.</text>
</comment>
<accession>A0A511TAN1</accession>
<dbReference type="GO" id="GO:0000455">
    <property type="term" value="P:enzyme-directed rRNA pseudouridine synthesis"/>
    <property type="evidence" value="ECO:0007669"/>
    <property type="project" value="TreeGrafter"/>
</dbReference>
<dbReference type="SUPFAM" id="SSF55120">
    <property type="entry name" value="Pseudouridine synthase"/>
    <property type="match status" value="1"/>
</dbReference>
<dbReference type="CDD" id="cd02869">
    <property type="entry name" value="PseudoU_synth_RluA_like"/>
    <property type="match status" value="1"/>
</dbReference>
<dbReference type="InterPro" id="IPR050188">
    <property type="entry name" value="RluA_PseudoU_synthase"/>
</dbReference>
<evidence type="ECO:0000259" key="1">
    <source>
        <dbReference type="Pfam" id="PF00849"/>
    </source>
</evidence>
<proteinExistence type="predicted"/>
<sequence length="461" mass="50030">MPPRLPSPFAPGPPGPLARRAAETLRQRLEREATRWEALWRPGGGKMFGVLVVSTAEGRPGFLSAFSGMLGGSWEVEGFAPPLFDPSARETFLPEGEAELTELGHRLRELAKDHERAVLDSGASSAQARALDERRAALSRARAERSRALWHRLTWDYDIPNARGGRVPLASLFDPRPVPGGAGECAAPKLLAQAYRQGLKPLALAEFWWGAQPEGGGRVSGAYYPACDSKCRAVLGYMLEGLDVDPAPPLPTAGAARVVHEDAWVLVVDKDAGLASVPGRHAPGRDSVLVRLQARYPELTSAHFLHALDAEVSGLQLIVRDTGTRAALQRQLARGEAEHRHVAWVEGGLSGTEGRIDLPLRGTTSGALESLASRAHGKHAVTDWRVVESHAGRTRVLLWPRTRHELQLRIHTAHPEGLGAPIVGDTRFGSDAGPWRLHAEGLVFTHPRTQARQDFHIPAPF</sequence>
<evidence type="ECO:0000313" key="2">
    <source>
        <dbReference type="EMBL" id="GEN10653.1"/>
    </source>
</evidence>
<gene>
    <name evidence="2" type="ORF">MFU01_56900</name>
</gene>
<dbReference type="InterPro" id="IPR006145">
    <property type="entry name" value="PsdUridine_synth_RsuA/RluA"/>
</dbReference>
<dbReference type="EMBL" id="BJXR01000040">
    <property type="protein sequence ID" value="GEN10653.1"/>
    <property type="molecule type" value="Genomic_DNA"/>
</dbReference>
<dbReference type="GO" id="GO:0003723">
    <property type="term" value="F:RNA binding"/>
    <property type="evidence" value="ECO:0007669"/>
    <property type="project" value="InterPro"/>
</dbReference>
<dbReference type="STRING" id="1334629.MFUL124B02_40140"/>
<dbReference type="PANTHER" id="PTHR21600:SF89">
    <property type="entry name" value="RIBOSOMAL LARGE SUBUNIT PSEUDOURIDINE SYNTHASE A"/>
    <property type="match status" value="1"/>
</dbReference>
<name>A0A511TAN1_MYXFU</name>
<organism evidence="2 3">
    <name type="scientific">Myxococcus fulvus</name>
    <dbReference type="NCBI Taxonomy" id="33"/>
    <lineage>
        <taxon>Bacteria</taxon>
        <taxon>Pseudomonadati</taxon>
        <taxon>Myxococcota</taxon>
        <taxon>Myxococcia</taxon>
        <taxon>Myxococcales</taxon>
        <taxon>Cystobacterineae</taxon>
        <taxon>Myxococcaceae</taxon>
        <taxon>Myxococcus</taxon>
    </lineage>
</organism>
<dbReference type="PANTHER" id="PTHR21600">
    <property type="entry name" value="MITOCHONDRIAL RNA PSEUDOURIDINE SYNTHASE"/>
    <property type="match status" value="1"/>
</dbReference>
<reference evidence="2 3" key="1">
    <citation type="submission" date="2019-07" db="EMBL/GenBank/DDBJ databases">
        <title>Whole genome shotgun sequence of Myxococcus fulvus NBRC 100333.</title>
        <authorList>
            <person name="Hosoyama A."/>
            <person name="Uohara A."/>
            <person name="Ohji S."/>
            <person name="Ichikawa N."/>
        </authorList>
    </citation>
    <scope>NUCLEOTIDE SEQUENCE [LARGE SCALE GENOMIC DNA]</scope>
    <source>
        <strain evidence="2 3">NBRC 100333</strain>
    </source>
</reference>
<feature type="domain" description="Pseudouridine synthase RsuA/RluA-like" evidence="1">
    <location>
        <begin position="265"/>
        <end position="414"/>
    </location>
</feature>
<dbReference type="AlphaFoldDB" id="A0A511TAN1"/>
<protein>
    <recommendedName>
        <fullName evidence="1">Pseudouridine synthase RsuA/RluA-like domain-containing protein</fullName>
    </recommendedName>
</protein>
<dbReference type="Proteomes" id="UP000321514">
    <property type="component" value="Unassembled WGS sequence"/>
</dbReference>
<dbReference type="Pfam" id="PF00849">
    <property type="entry name" value="PseudoU_synth_2"/>
    <property type="match status" value="1"/>
</dbReference>
<dbReference type="InterPro" id="IPR020103">
    <property type="entry name" value="PsdUridine_synth_cat_dom_sf"/>
</dbReference>
<dbReference type="GO" id="GO:0140098">
    <property type="term" value="F:catalytic activity, acting on RNA"/>
    <property type="evidence" value="ECO:0007669"/>
    <property type="project" value="UniProtKB-ARBA"/>
</dbReference>